<keyword evidence="6" id="KW-1185">Reference proteome</keyword>
<evidence type="ECO:0000313" key="6">
    <source>
        <dbReference type="Proteomes" id="UP000319342"/>
    </source>
</evidence>
<dbReference type="GO" id="GO:0003677">
    <property type="term" value="F:DNA binding"/>
    <property type="evidence" value="ECO:0007669"/>
    <property type="project" value="UniProtKB-KW"/>
</dbReference>
<dbReference type="PANTHER" id="PTHR38445:SF9">
    <property type="entry name" value="HTH-TYPE TRANSCRIPTIONAL REPRESSOR YTRA"/>
    <property type="match status" value="1"/>
</dbReference>
<keyword evidence="2" id="KW-0238">DNA-binding</keyword>
<gene>
    <name evidence="5" type="primary">ytrA</name>
    <name evidence="5" type="ORF">Pla163_05980</name>
</gene>
<dbReference type="RefSeq" id="WP_419186252.1">
    <property type="nucleotide sequence ID" value="NZ_CP036290.1"/>
</dbReference>
<organism evidence="5 6">
    <name type="scientific">Rohdeia mirabilis</name>
    <dbReference type="NCBI Taxonomy" id="2528008"/>
    <lineage>
        <taxon>Bacteria</taxon>
        <taxon>Pseudomonadati</taxon>
        <taxon>Planctomycetota</taxon>
        <taxon>Planctomycetia</taxon>
        <taxon>Planctomycetia incertae sedis</taxon>
        <taxon>Rohdeia</taxon>
    </lineage>
</organism>
<evidence type="ECO:0000256" key="2">
    <source>
        <dbReference type="ARBA" id="ARBA00023125"/>
    </source>
</evidence>
<dbReference type="InterPro" id="IPR000524">
    <property type="entry name" value="Tscrpt_reg_HTH_GntR"/>
</dbReference>
<dbReference type="PROSITE" id="PS50949">
    <property type="entry name" value="HTH_GNTR"/>
    <property type="match status" value="1"/>
</dbReference>
<evidence type="ECO:0000313" key="5">
    <source>
        <dbReference type="EMBL" id="QDU83499.1"/>
    </source>
</evidence>
<name>A0A518CW97_9BACT</name>
<sequence length="133" mass="13946">MEHAPQIRLDPESSAAPSEQLVQRVLELVASGALGAGAKLPSVRGLAAAALVNHNTVARAYRELEVLGVVRGENGRGVFVTDAGPRIAREQHGGATLAGFETAARAALRCGHPIEHLSEILRSLAATEQRRAS</sequence>
<dbReference type="EMBL" id="CP036290">
    <property type="protein sequence ID" value="QDU83499.1"/>
    <property type="molecule type" value="Genomic_DNA"/>
</dbReference>
<dbReference type="PANTHER" id="PTHR38445">
    <property type="entry name" value="HTH-TYPE TRANSCRIPTIONAL REPRESSOR YTRA"/>
    <property type="match status" value="1"/>
</dbReference>
<dbReference type="SUPFAM" id="SSF46785">
    <property type="entry name" value="Winged helix' DNA-binding domain"/>
    <property type="match status" value="1"/>
</dbReference>
<dbReference type="InterPro" id="IPR036390">
    <property type="entry name" value="WH_DNA-bd_sf"/>
</dbReference>
<protein>
    <submittedName>
        <fullName evidence="5">HTH-type transcriptional repressor YtrA</fullName>
    </submittedName>
</protein>
<evidence type="ECO:0000256" key="1">
    <source>
        <dbReference type="ARBA" id="ARBA00023015"/>
    </source>
</evidence>
<keyword evidence="3" id="KW-0804">Transcription</keyword>
<dbReference type="Proteomes" id="UP000319342">
    <property type="component" value="Chromosome"/>
</dbReference>
<dbReference type="AlphaFoldDB" id="A0A518CW97"/>
<evidence type="ECO:0000259" key="4">
    <source>
        <dbReference type="PROSITE" id="PS50949"/>
    </source>
</evidence>
<dbReference type="Pfam" id="PF00392">
    <property type="entry name" value="GntR"/>
    <property type="match status" value="1"/>
</dbReference>
<feature type="domain" description="HTH gntR-type" evidence="4">
    <location>
        <begin position="15"/>
        <end position="83"/>
    </location>
</feature>
<dbReference type="GO" id="GO:0003700">
    <property type="term" value="F:DNA-binding transcription factor activity"/>
    <property type="evidence" value="ECO:0007669"/>
    <property type="project" value="InterPro"/>
</dbReference>
<reference evidence="5 6" key="1">
    <citation type="submission" date="2019-02" db="EMBL/GenBank/DDBJ databases">
        <title>Deep-cultivation of Planctomycetes and their phenomic and genomic characterization uncovers novel biology.</title>
        <authorList>
            <person name="Wiegand S."/>
            <person name="Jogler M."/>
            <person name="Boedeker C."/>
            <person name="Pinto D."/>
            <person name="Vollmers J."/>
            <person name="Rivas-Marin E."/>
            <person name="Kohn T."/>
            <person name="Peeters S.H."/>
            <person name="Heuer A."/>
            <person name="Rast P."/>
            <person name="Oberbeckmann S."/>
            <person name="Bunk B."/>
            <person name="Jeske O."/>
            <person name="Meyerdierks A."/>
            <person name="Storesund J.E."/>
            <person name="Kallscheuer N."/>
            <person name="Luecker S."/>
            <person name="Lage O.M."/>
            <person name="Pohl T."/>
            <person name="Merkel B.J."/>
            <person name="Hornburger P."/>
            <person name="Mueller R.-W."/>
            <person name="Bruemmer F."/>
            <person name="Labrenz M."/>
            <person name="Spormann A.M."/>
            <person name="Op den Camp H."/>
            <person name="Overmann J."/>
            <person name="Amann R."/>
            <person name="Jetten M.S.M."/>
            <person name="Mascher T."/>
            <person name="Medema M.H."/>
            <person name="Devos D.P."/>
            <person name="Kaster A.-K."/>
            <person name="Ovreas L."/>
            <person name="Rohde M."/>
            <person name="Galperin M.Y."/>
            <person name="Jogler C."/>
        </authorList>
    </citation>
    <scope>NUCLEOTIDE SEQUENCE [LARGE SCALE GENOMIC DNA]</scope>
    <source>
        <strain evidence="5 6">Pla163</strain>
    </source>
</reference>
<dbReference type="Gene3D" id="1.10.10.10">
    <property type="entry name" value="Winged helix-like DNA-binding domain superfamily/Winged helix DNA-binding domain"/>
    <property type="match status" value="1"/>
</dbReference>
<dbReference type="SMART" id="SM00345">
    <property type="entry name" value="HTH_GNTR"/>
    <property type="match status" value="1"/>
</dbReference>
<keyword evidence="1" id="KW-0805">Transcription regulation</keyword>
<accession>A0A518CW97</accession>
<proteinExistence type="predicted"/>
<evidence type="ECO:0000256" key="3">
    <source>
        <dbReference type="ARBA" id="ARBA00023163"/>
    </source>
</evidence>
<dbReference type="InterPro" id="IPR036388">
    <property type="entry name" value="WH-like_DNA-bd_sf"/>
</dbReference>